<keyword evidence="3" id="KW-1185">Reference proteome</keyword>
<dbReference type="InterPro" id="IPR021675">
    <property type="entry name" value="DUF3261"/>
</dbReference>
<dbReference type="Proteomes" id="UP000635983">
    <property type="component" value="Unassembled WGS sequence"/>
</dbReference>
<gene>
    <name evidence="2" type="ORF">GCM10009304_26200</name>
</gene>
<evidence type="ECO:0000256" key="1">
    <source>
        <dbReference type="SAM" id="SignalP"/>
    </source>
</evidence>
<reference evidence="2" key="2">
    <citation type="submission" date="2020-09" db="EMBL/GenBank/DDBJ databases">
        <authorList>
            <person name="Sun Q."/>
            <person name="Ohkuma M."/>
        </authorList>
    </citation>
    <scope>NUCLEOTIDE SEQUENCE</scope>
    <source>
        <strain evidence="2">JCM 30078</strain>
    </source>
</reference>
<evidence type="ECO:0000313" key="2">
    <source>
        <dbReference type="EMBL" id="GGJ99092.1"/>
    </source>
</evidence>
<feature type="signal peptide" evidence="1">
    <location>
        <begin position="1"/>
        <end position="24"/>
    </location>
</feature>
<dbReference type="EMBL" id="BMPO01000005">
    <property type="protein sequence ID" value="GGJ99092.1"/>
    <property type="molecule type" value="Genomic_DNA"/>
</dbReference>
<keyword evidence="2" id="KW-0449">Lipoprotein</keyword>
<protein>
    <submittedName>
        <fullName evidence="2">Lipoprotein</fullName>
    </submittedName>
</protein>
<dbReference type="Pfam" id="PF11659">
    <property type="entry name" value="DUF3261"/>
    <property type="match status" value="1"/>
</dbReference>
<reference evidence="2" key="1">
    <citation type="journal article" date="2014" name="Int. J. Syst. Evol. Microbiol.">
        <title>Complete genome sequence of Corynebacterium casei LMG S-19264T (=DSM 44701T), isolated from a smear-ripened cheese.</title>
        <authorList>
            <consortium name="US DOE Joint Genome Institute (JGI-PGF)"/>
            <person name="Walter F."/>
            <person name="Albersmeier A."/>
            <person name="Kalinowski J."/>
            <person name="Ruckert C."/>
        </authorList>
    </citation>
    <scope>NUCLEOTIDE SEQUENCE</scope>
    <source>
        <strain evidence="2">JCM 30078</strain>
    </source>
</reference>
<dbReference type="RefSeq" id="WP_188983679.1">
    <property type="nucleotide sequence ID" value="NZ_BMPO01000005.1"/>
</dbReference>
<sequence>MRAVRRFCLSLLSLSLLVILTACAGRPTMPVSTPDLSLPQQLRIERVHQGTEDDSLLVIQQEGDALRFSLFDPLGAPIARQVLAGGEWKRDGLLPPNPEARQLFAALLFALTDEAELSEAYPNDDWRVTENRRTLYRDGKAHWQALYSQEDDFDLRIAGDARYHIVPIENAEASQP</sequence>
<comment type="caution">
    <text evidence="2">The sequence shown here is derived from an EMBL/GenBank/DDBJ whole genome shotgun (WGS) entry which is preliminary data.</text>
</comment>
<evidence type="ECO:0000313" key="3">
    <source>
        <dbReference type="Proteomes" id="UP000635983"/>
    </source>
</evidence>
<dbReference type="AlphaFoldDB" id="A0A917PXQ5"/>
<proteinExistence type="predicted"/>
<feature type="chain" id="PRO_5036825608" evidence="1">
    <location>
        <begin position="25"/>
        <end position="176"/>
    </location>
</feature>
<keyword evidence="1" id="KW-0732">Signal</keyword>
<dbReference type="PROSITE" id="PS51257">
    <property type="entry name" value="PROKAR_LIPOPROTEIN"/>
    <property type="match status" value="1"/>
</dbReference>
<accession>A0A917PXQ5</accession>
<organism evidence="2 3">
    <name type="scientific">Pseudomonas matsuisoli</name>
    <dbReference type="NCBI Taxonomy" id="1515666"/>
    <lineage>
        <taxon>Bacteria</taxon>
        <taxon>Pseudomonadati</taxon>
        <taxon>Pseudomonadota</taxon>
        <taxon>Gammaproteobacteria</taxon>
        <taxon>Pseudomonadales</taxon>
        <taxon>Pseudomonadaceae</taxon>
        <taxon>Pseudomonas</taxon>
    </lineage>
</organism>
<name>A0A917PXQ5_9PSED</name>